<dbReference type="STRING" id="49186.SAMN05421647_103223"/>
<dbReference type="NCBIfam" id="NF004396">
    <property type="entry name" value="PRK05753.1"/>
    <property type="match status" value="1"/>
</dbReference>
<keyword evidence="3" id="KW-0418">Kinase</keyword>
<evidence type="ECO:0000313" key="4">
    <source>
        <dbReference type="Proteomes" id="UP000186895"/>
    </source>
</evidence>
<feature type="domain" description="Transcription elongation factor GreA/GreB C-terminal" evidence="1">
    <location>
        <begin position="51"/>
        <end position="125"/>
    </location>
</feature>
<sequence length="126" mass="14002">MAEMPCILVSEKDIDQLEALLERKEFRDNPGLDALRTELARADVVAEEAMPADVVRMNSCVTFEVEETGQQFQRHLLYPHQLSSVEHPISIMAPIGSALLGLQVGQTIDWTLPGGKHSHVRIVSID</sequence>
<dbReference type="Pfam" id="PF14760">
    <property type="entry name" value="Rnk_N"/>
    <property type="match status" value="1"/>
</dbReference>
<dbReference type="SUPFAM" id="SSF54534">
    <property type="entry name" value="FKBP-like"/>
    <property type="match status" value="1"/>
</dbReference>
<dbReference type="EMBL" id="FTMN01000003">
    <property type="protein sequence ID" value="SIQ26104.1"/>
    <property type="molecule type" value="Genomic_DNA"/>
</dbReference>
<dbReference type="GO" id="GO:0032784">
    <property type="term" value="P:regulation of DNA-templated transcription elongation"/>
    <property type="evidence" value="ECO:0007669"/>
    <property type="project" value="InterPro"/>
</dbReference>
<gene>
    <name evidence="3" type="ORF">SAMN05421647_103223</name>
</gene>
<evidence type="ECO:0000313" key="3">
    <source>
        <dbReference type="EMBL" id="SIQ26104.1"/>
    </source>
</evidence>
<keyword evidence="4" id="KW-1185">Reference proteome</keyword>
<dbReference type="Gene3D" id="1.10.286.20">
    <property type="match status" value="1"/>
</dbReference>
<dbReference type="Gene3D" id="3.10.50.30">
    <property type="entry name" value="Transcription elongation factor, GreA/GreB, C-terminal domain"/>
    <property type="match status" value="1"/>
</dbReference>
<dbReference type="PANTHER" id="PTHR30437">
    <property type="entry name" value="TRANSCRIPTION ELONGATION FACTOR GREA"/>
    <property type="match status" value="1"/>
</dbReference>
<organism evidence="3 4">
    <name type="scientific">Marinobacterium stanieri</name>
    <dbReference type="NCBI Taxonomy" id="49186"/>
    <lineage>
        <taxon>Bacteria</taxon>
        <taxon>Pseudomonadati</taxon>
        <taxon>Pseudomonadota</taxon>
        <taxon>Gammaproteobacteria</taxon>
        <taxon>Oceanospirillales</taxon>
        <taxon>Oceanospirillaceae</taxon>
        <taxon>Marinobacterium</taxon>
    </lineage>
</organism>
<protein>
    <submittedName>
        <fullName evidence="3">Regulator of nucleoside diphosphate kinase</fullName>
    </submittedName>
</protein>
<dbReference type="eggNOG" id="COG0782">
    <property type="taxonomic scope" value="Bacteria"/>
</dbReference>
<dbReference type="Proteomes" id="UP000186895">
    <property type="component" value="Unassembled WGS sequence"/>
</dbReference>
<dbReference type="GO" id="GO:0006354">
    <property type="term" value="P:DNA-templated transcription elongation"/>
    <property type="evidence" value="ECO:0007669"/>
    <property type="project" value="TreeGrafter"/>
</dbReference>
<dbReference type="InterPro" id="IPR036953">
    <property type="entry name" value="GreA/GreB_C_sf"/>
</dbReference>
<feature type="domain" description="Regulator of nucleoside diphosphate kinase N-terminal" evidence="2">
    <location>
        <begin position="5"/>
        <end position="45"/>
    </location>
</feature>
<dbReference type="PANTHER" id="PTHR30437:SF5">
    <property type="entry name" value="REGULATOR OF NUCLEOSIDE DIPHOSPHATE KINASE"/>
    <property type="match status" value="1"/>
</dbReference>
<dbReference type="GO" id="GO:0016301">
    <property type="term" value="F:kinase activity"/>
    <property type="evidence" value="ECO:0007669"/>
    <property type="project" value="UniProtKB-KW"/>
</dbReference>
<keyword evidence="3" id="KW-0808">Transferase</keyword>
<proteinExistence type="predicted"/>
<dbReference type="GO" id="GO:0070063">
    <property type="term" value="F:RNA polymerase binding"/>
    <property type="evidence" value="ECO:0007669"/>
    <property type="project" value="InterPro"/>
</dbReference>
<dbReference type="InterPro" id="IPR023459">
    <property type="entry name" value="Tscrpt_elong_fac_GreA/B_fam"/>
</dbReference>
<dbReference type="Pfam" id="PF01272">
    <property type="entry name" value="GreA_GreB"/>
    <property type="match status" value="1"/>
</dbReference>
<dbReference type="InterPro" id="IPR001437">
    <property type="entry name" value="Tscrpt_elong_fac_GreA/B_C"/>
</dbReference>
<evidence type="ECO:0000259" key="1">
    <source>
        <dbReference type="Pfam" id="PF01272"/>
    </source>
</evidence>
<reference evidence="3 4" key="1">
    <citation type="submission" date="2017-01" db="EMBL/GenBank/DDBJ databases">
        <authorList>
            <person name="Mah S.A."/>
            <person name="Swanson W.J."/>
            <person name="Moy G.W."/>
            <person name="Vacquier V.D."/>
        </authorList>
    </citation>
    <scope>NUCLEOTIDE SEQUENCE [LARGE SCALE GENOMIC DNA]</scope>
    <source>
        <strain evidence="3 4">DSM 7027</strain>
    </source>
</reference>
<accession>A0A1N6RB79</accession>
<dbReference type="InterPro" id="IPR029462">
    <property type="entry name" value="Rnk_N"/>
</dbReference>
<dbReference type="RefSeq" id="WP_010324051.1">
    <property type="nucleotide sequence ID" value="NZ_FTMN01000003.1"/>
</dbReference>
<name>A0A1N6RB79_9GAMM</name>
<dbReference type="GO" id="GO:0003677">
    <property type="term" value="F:DNA binding"/>
    <property type="evidence" value="ECO:0007669"/>
    <property type="project" value="InterPro"/>
</dbReference>
<dbReference type="AlphaFoldDB" id="A0A1N6RB79"/>
<evidence type="ECO:0000259" key="2">
    <source>
        <dbReference type="Pfam" id="PF14760"/>
    </source>
</evidence>